<keyword evidence="2" id="KW-1185">Reference proteome</keyword>
<organism evidence="1 2">
    <name type="scientific">Umezawaea endophytica</name>
    <dbReference type="NCBI Taxonomy" id="1654476"/>
    <lineage>
        <taxon>Bacteria</taxon>
        <taxon>Bacillati</taxon>
        <taxon>Actinomycetota</taxon>
        <taxon>Actinomycetes</taxon>
        <taxon>Pseudonocardiales</taxon>
        <taxon>Pseudonocardiaceae</taxon>
        <taxon>Umezawaea</taxon>
    </lineage>
</organism>
<dbReference type="EMBL" id="JANYMP010000028">
    <property type="protein sequence ID" value="MCS7483102.1"/>
    <property type="molecule type" value="Genomic_DNA"/>
</dbReference>
<reference evidence="1" key="1">
    <citation type="submission" date="2022-08" db="EMBL/GenBank/DDBJ databases">
        <authorList>
            <person name="Tistechok S."/>
            <person name="Samborskyy M."/>
            <person name="Roman I."/>
        </authorList>
    </citation>
    <scope>NUCLEOTIDE SEQUENCE</scope>
    <source>
        <strain evidence="1">DSM 103496</strain>
    </source>
</reference>
<evidence type="ECO:0000313" key="2">
    <source>
        <dbReference type="Proteomes" id="UP001141259"/>
    </source>
</evidence>
<name>A0A9X2VVF1_9PSEU</name>
<proteinExistence type="predicted"/>
<dbReference type="Proteomes" id="UP001141259">
    <property type="component" value="Unassembled WGS sequence"/>
</dbReference>
<gene>
    <name evidence="1" type="ORF">NZH93_40180</name>
</gene>
<protein>
    <submittedName>
        <fullName evidence="1">Uncharacterized protein</fullName>
    </submittedName>
</protein>
<accession>A0A9X2VVF1</accession>
<dbReference type="RefSeq" id="WP_259628558.1">
    <property type="nucleotide sequence ID" value="NZ_JANYMP010000028.1"/>
</dbReference>
<comment type="caution">
    <text evidence="1">The sequence shown here is derived from an EMBL/GenBank/DDBJ whole genome shotgun (WGS) entry which is preliminary data.</text>
</comment>
<sequence>MTDTSAETWPPEDLRNTVAFVMVQARHRIYLADDETGESGWRCEWGRTTERISPAMAPILAELMRRGAFTLGHRHTIGGYDSEPAYAYELEITPFGHVLHDRVTYGHGLE</sequence>
<dbReference type="AlphaFoldDB" id="A0A9X2VVF1"/>
<evidence type="ECO:0000313" key="1">
    <source>
        <dbReference type="EMBL" id="MCS7483102.1"/>
    </source>
</evidence>